<comment type="caution">
    <text evidence="1">The sequence shown here is derived from an EMBL/GenBank/DDBJ whole genome shotgun (WGS) entry which is preliminary data.</text>
</comment>
<evidence type="ECO:0008006" key="3">
    <source>
        <dbReference type="Google" id="ProtNLM"/>
    </source>
</evidence>
<dbReference type="Gene3D" id="3.30.70.120">
    <property type="match status" value="1"/>
</dbReference>
<evidence type="ECO:0000313" key="1">
    <source>
        <dbReference type="EMBL" id="MEG3437999.1"/>
    </source>
</evidence>
<evidence type="ECO:0000313" key="2">
    <source>
        <dbReference type="Proteomes" id="UP001328733"/>
    </source>
</evidence>
<dbReference type="GO" id="GO:0030234">
    <property type="term" value="F:enzyme regulator activity"/>
    <property type="evidence" value="ECO:0007669"/>
    <property type="project" value="InterPro"/>
</dbReference>
<accession>A0AAW9QYK9</accession>
<proteinExistence type="predicted"/>
<dbReference type="InterPro" id="IPR011322">
    <property type="entry name" value="N-reg_PII-like_a/b"/>
</dbReference>
<dbReference type="Pfam" id="PF00543">
    <property type="entry name" value="P-II"/>
    <property type="match status" value="1"/>
</dbReference>
<dbReference type="AlphaFoldDB" id="A0AAW9QYK9"/>
<dbReference type="RefSeq" id="WP_332865483.1">
    <property type="nucleotide sequence ID" value="NZ_JBAFSM010000022.1"/>
</dbReference>
<gene>
    <name evidence="1" type="ORF">V0288_12795</name>
</gene>
<reference evidence="1 2" key="1">
    <citation type="submission" date="2024-01" db="EMBL/GenBank/DDBJ databases">
        <title>Genomic insights into the taxonomy and metabolism of the cyanobacterium Pannus brasiliensis CCIBt3594.</title>
        <authorList>
            <person name="Machado M."/>
            <person name="Botero N.B."/>
            <person name="Andreote A.P.D."/>
            <person name="Feitosa A.M.T."/>
            <person name="Popin R."/>
            <person name="Sivonen K."/>
            <person name="Fiore M.F."/>
        </authorList>
    </citation>
    <scope>NUCLEOTIDE SEQUENCE [LARGE SCALE GENOMIC DNA]</scope>
    <source>
        <strain evidence="1 2">CCIBt3594</strain>
    </source>
</reference>
<keyword evidence="2" id="KW-1185">Reference proteome</keyword>
<protein>
    <recommendedName>
        <fullName evidence="3">Nitrogen regulatory protein P-II</fullName>
    </recommendedName>
</protein>
<dbReference type="InterPro" id="IPR015867">
    <property type="entry name" value="N-reg_PII/ATP_PRibTrfase_C"/>
</dbReference>
<dbReference type="InterPro" id="IPR002187">
    <property type="entry name" value="N-reg_PII"/>
</dbReference>
<dbReference type="EMBL" id="JBAFSM010000022">
    <property type="protein sequence ID" value="MEG3437999.1"/>
    <property type="molecule type" value="Genomic_DNA"/>
</dbReference>
<dbReference type="Proteomes" id="UP001328733">
    <property type="component" value="Unassembled WGS sequence"/>
</dbReference>
<dbReference type="SUPFAM" id="SSF54913">
    <property type="entry name" value="GlnB-like"/>
    <property type="match status" value="1"/>
</dbReference>
<sequence>MLETRNSLLKTVKKVDIIVSHSFLPETLQILDTIGVSGYTVLENTRGKGDRGLSCDDLDCDYSGNYIMTVCSDEEQLDRLVDKIQPLLKKAGGILVVTDARWLNH</sequence>
<name>A0AAW9QYK9_9CHRO</name>
<organism evidence="1 2">
    <name type="scientific">Pannus brasiliensis CCIBt3594</name>
    <dbReference type="NCBI Taxonomy" id="1427578"/>
    <lineage>
        <taxon>Bacteria</taxon>
        <taxon>Bacillati</taxon>
        <taxon>Cyanobacteriota</taxon>
        <taxon>Cyanophyceae</taxon>
        <taxon>Oscillatoriophycideae</taxon>
        <taxon>Chroococcales</taxon>
        <taxon>Microcystaceae</taxon>
        <taxon>Pannus</taxon>
    </lineage>
</organism>
<dbReference type="GO" id="GO:0006808">
    <property type="term" value="P:regulation of nitrogen utilization"/>
    <property type="evidence" value="ECO:0007669"/>
    <property type="project" value="InterPro"/>
</dbReference>